<dbReference type="EMBL" id="LAZR01001017">
    <property type="protein sequence ID" value="KKN52479.1"/>
    <property type="molecule type" value="Genomic_DNA"/>
</dbReference>
<organism evidence="1">
    <name type="scientific">marine sediment metagenome</name>
    <dbReference type="NCBI Taxonomy" id="412755"/>
    <lineage>
        <taxon>unclassified sequences</taxon>
        <taxon>metagenomes</taxon>
        <taxon>ecological metagenomes</taxon>
    </lineage>
</organism>
<proteinExistence type="predicted"/>
<accession>A0A0F9RC36</accession>
<comment type="caution">
    <text evidence="1">The sequence shown here is derived from an EMBL/GenBank/DDBJ whole genome shotgun (WGS) entry which is preliminary data.</text>
</comment>
<evidence type="ECO:0008006" key="2">
    <source>
        <dbReference type="Google" id="ProtNLM"/>
    </source>
</evidence>
<dbReference type="AlphaFoldDB" id="A0A0F9RC36"/>
<protein>
    <recommendedName>
        <fullName evidence="2">TnsA endonuclease N-terminal domain-containing protein</fullName>
    </recommendedName>
</protein>
<sequence>MPIFSEGTVLPAPSRADRKIQNVSKWHCTAHAVRGNGAGTRMQGESKLEMDHQSLQFAQPDVADVVEQALFKFGWRNEKRHVFDMLVTKASGERVACTVKPTSRLHSKNFLEKMEVVAWWVQEKNFATSVRLLTEADIDQVALHNANINAAVNDRDPDAENAVRTVACHLRGAISIKALTDEVGLRERGYRAILQLISKRELQPLRHERTTPQTLIQWKGLQS</sequence>
<reference evidence="1" key="1">
    <citation type="journal article" date="2015" name="Nature">
        <title>Complex archaea that bridge the gap between prokaryotes and eukaryotes.</title>
        <authorList>
            <person name="Spang A."/>
            <person name="Saw J.H."/>
            <person name="Jorgensen S.L."/>
            <person name="Zaremba-Niedzwiedzka K."/>
            <person name="Martijn J."/>
            <person name="Lind A.E."/>
            <person name="van Eijk R."/>
            <person name="Schleper C."/>
            <person name="Guy L."/>
            <person name="Ettema T.J."/>
        </authorList>
    </citation>
    <scope>NUCLEOTIDE SEQUENCE</scope>
</reference>
<gene>
    <name evidence="1" type="ORF">LCGC14_0612110</name>
</gene>
<evidence type="ECO:0000313" key="1">
    <source>
        <dbReference type="EMBL" id="KKN52479.1"/>
    </source>
</evidence>
<name>A0A0F9RC36_9ZZZZ</name>